<dbReference type="EMBL" id="CADCVV010000066">
    <property type="protein sequence ID" value="CAA9493734.1"/>
    <property type="molecule type" value="Genomic_DNA"/>
</dbReference>
<gene>
    <name evidence="2" type="ORF">AVDCRST_MAG17-932</name>
</gene>
<feature type="compositionally biased region" description="Basic and acidic residues" evidence="1">
    <location>
        <begin position="46"/>
        <end position="60"/>
    </location>
</feature>
<organism evidence="2">
    <name type="scientific">uncultured Solirubrobacterales bacterium</name>
    <dbReference type="NCBI Taxonomy" id="768556"/>
    <lineage>
        <taxon>Bacteria</taxon>
        <taxon>Bacillati</taxon>
        <taxon>Actinomycetota</taxon>
        <taxon>Thermoleophilia</taxon>
        <taxon>Solirubrobacterales</taxon>
        <taxon>environmental samples</taxon>
    </lineage>
</organism>
<reference evidence="2" key="1">
    <citation type="submission" date="2020-02" db="EMBL/GenBank/DDBJ databases">
        <authorList>
            <person name="Meier V. D."/>
        </authorList>
    </citation>
    <scope>NUCLEOTIDE SEQUENCE</scope>
    <source>
        <strain evidence="2">AVDCRST_MAG17</strain>
    </source>
</reference>
<evidence type="ECO:0000256" key="1">
    <source>
        <dbReference type="SAM" id="MobiDB-lite"/>
    </source>
</evidence>
<dbReference type="AlphaFoldDB" id="A0A6J4S9Y8"/>
<evidence type="ECO:0000313" key="2">
    <source>
        <dbReference type="EMBL" id="CAA9493734.1"/>
    </source>
</evidence>
<proteinExistence type="predicted"/>
<protein>
    <submittedName>
        <fullName evidence="2">Uncharacterized protein</fullName>
    </submittedName>
</protein>
<feature type="region of interest" description="Disordered" evidence="1">
    <location>
        <begin position="1"/>
        <end position="60"/>
    </location>
</feature>
<name>A0A6J4S9Y8_9ACTN</name>
<accession>A0A6J4S9Y8</accession>
<sequence>MSGELSRAYGRAMETADGVGSCKLSERRRVADGRGPADGVIIGNGEPRERRRSEDREEQR</sequence>